<dbReference type="PROSITE" id="PS50994">
    <property type="entry name" value="INTEGRASE"/>
    <property type="match status" value="1"/>
</dbReference>
<evidence type="ECO:0000256" key="8">
    <source>
        <dbReference type="PROSITE-ProRule" id="PRU00047"/>
    </source>
</evidence>
<keyword evidence="5" id="KW-0255">Endonuclease</keyword>
<dbReference type="PANTHER" id="PTHR37984:SF5">
    <property type="entry name" value="PROTEIN NYNRIN-LIKE"/>
    <property type="match status" value="1"/>
</dbReference>
<keyword evidence="4" id="KW-0540">Nuclease</keyword>
<dbReference type="InterPro" id="IPR041373">
    <property type="entry name" value="RT_RNaseH"/>
</dbReference>
<organism evidence="12 13">
    <name type="scientific">Parnassius mnemosyne</name>
    <name type="common">clouded apollo</name>
    <dbReference type="NCBI Taxonomy" id="213953"/>
    <lineage>
        <taxon>Eukaryota</taxon>
        <taxon>Metazoa</taxon>
        <taxon>Ecdysozoa</taxon>
        <taxon>Arthropoda</taxon>
        <taxon>Hexapoda</taxon>
        <taxon>Insecta</taxon>
        <taxon>Pterygota</taxon>
        <taxon>Neoptera</taxon>
        <taxon>Endopterygota</taxon>
        <taxon>Lepidoptera</taxon>
        <taxon>Glossata</taxon>
        <taxon>Ditrysia</taxon>
        <taxon>Papilionoidea</taxon>
        <taxon>Papilionidae</taxon>
        <taxon>Parnassiinae</taxon>
        <taxon>Parnassini</taxon>
        <taxon>Parnassius</taxon>
        <taxon>Driopa</taxon>
    </lineage>
</organism>
<evidence type="ECO:0000256" key="2">
    <source>
        <dbReference type="ARBA" id="ARBA00022679"/>
    </source>
</evidence>
<dbReference type="InterPro" id="IPR036397">
    <property type="entry name" value="RNaseH_sf"/>
</dbReference>
<keyword evidence="13" id="KW-1185">Reference proteome</keyword>
<dbReference type="GO" id="GO:0008270">
    <property type="term" value="F:zinc ion binding"/>
    <property type="evidence" value="ECO:0007669"/>
    <property type="project" value="UniProtKB-KW"/>
</dbReference>
<name>A0AAV1KK65_9NEOP</name>
<keyword evidence="6" id="KW-0378">Hydrolase</keyword>
<dbReference type="Gene3D" id="3.10.20.370">
    <property type="match status" value="1"/>
</dbReference>
<dbReference type="GO" id="GO:0003676">
    <property type="term" value="F:nucleic acid binding"/>
    <property type="evidence" value="ECO:0007669"/>
    <property type="project" value="InterPro"/>
</dbReference>
<feature type="region of interest" description="Disordered" evidence="9">
    <location>
        <begin position="1246"/>
        <end position="1300"/>
    </location>
</feature>
<comment type="caution">
    <text evidence="12">The sequence shown here is derived from an EMBL/GenBank/DDBJ whole genome shotgun (WGS) entry which is preliminary data.</text>
</comment>
<dbReference type="EMBL" id="CAVLGL010000057">
    <property type="protein sequence ID" value="CAK1583421.1"/>
    <property type="molecule type" value="Genomic_DNA"/>
</dbReference>
<evidence type="ECO:0000313" key="13">
    <source>
        <dbReference type="Proteomes" id="UP001314205"/>
    </source>
</evidence>
<dbReference type="PANTHER" id="PTHR37984">
    <property type="entry name" value="PROTEIN CBG26694"/>
    <property type="match status" value="1"/>
</dbReference>
<keyword evidence="8" id="KW-0862">Zinc</keyword>
<feature type="compositionally biased region" description="Basic and acidic residues" evidence="9">
    <location>
        <begin position="1250"/>
        <end position="1260"/>
    </location>
</feature>
<reference evidence="12 13" key="1">
    <citation type="submission" date="2023-11" db="EMBL/GenBank/DDBJ databases">
        <authorList>
            <person name="Hedman E."/>
            <person name="Englund M."/>
            <person name="Stromberg M."/>
            <person name="Nyberg Akerstrom W."/>
            <person name="Nylinder S."/>
            <person name="Jareborg N."/>
            <person name="Kallberg Y."/>
            <person name="Kronander E."/>
        </authorList>
    </citation>
    <scope>NUCLEOTIDE SEQUENCE [LARGE SCALE GENOMIC DNA]</scope>
</reference>
<dbReference type="Pfam" id="PF17921">
    <property type="entry name" value="Integrase_H2C2"/>
    <property type="match status" value="1"/>
</dbReference>
<evidence type="ECO:0000256" key="1">
    <source>
        <dbReference type="ARBA" id="ARBA00012493"/>
    </source>
</evidence>
<dbReference type="Gene3D" id="3.10.10.10">
    <property type="entry name" value="HIV Type 1 Reverse Transcriptase, subunit A, domain 1"/>
    <property type="match status" value="1"/>
</dbReference>
<sequence>MSIGKISEFKVATDNWKLYVERLEQFFVVNKISSELHVPTLITVMGAESYELLVSLCTPEKPTSKTFLELTKILENYLQPKPSELAERFKFRQRKQRDGESISEYVTDLKKMSKTCEFGSWLQDSLRDQFVCGISSETIRQRLFAESKLDFGKAYQLAVSMEAAEKDAASVDVHPKISGDSNASTNCYAMVSTRRTGRAIGCDGERRAGSKGEVRMRGRASRIAAATPTGPRVSTSVLDDRRRHQRECRACGNAHDVVTCKFARYVCRVCNKQGHLQRMCPYLAGQHSLNVVQSETDSLLNSEGSDEVMVCINQLSVSHYKPLFISLTVHGRDVQMECDTGSAVSCISYELYKQQFSNLKLNMCPLLLRYYTGEQVKPVGVIRPLVKYKDKEKHLDLYVIKNGKSILLGRQWLAELNIQLPPFGSLNCLSNDVFNLNDFSSRYCKVFADGLGRFTGPPVSIRVWEGAQPVFMRARPLAYALRAPVERALEQLVADGILTPVDRSDWATPIVPVVKKDGNIRICADYKLTLNKVIEVDRYPLPRVEDLLVRLQGGQRFSKIDLSQAYAQFVLDESAKYTVINTHKGLFRYNRLVYGLSSSPGIFQKHLEQLFNLPYVGVFLDDIIITGRNTEEHISNLHKVFDRLQSYGLRVKKEKCVFFAESVNYLGYVISNDGIQTCPDKIKAIVDTPVPTNVDLPIVLTCDASSVGVGAVISHLTPEGERPVAYASRSLTAAERAYSQIDREALAIVFGVRKYHQYLYGRKFILRTDHKPLTHIFGKKTGIPVMAASRIQRWAVLLSGYDYNIEYVTSNKNCADGLSRLPISSNNKKTINREITYINFVENFLPVTNEDVTKATSKDIILSRIFAYIKSGWPTVCPGEEVKPYFVRRNELYLDNGSIMWGYRMVIPSYLRPIILKQLHSSHMGIVKTKGLARSYVWWPNIDADVEALCRSCETCASEADAPPRAPPNPWPYLPPWSRVHIDFLGPYKGKTYLVLIDSSSKWLEIIEVARTNATSIVKVLRSIFARFGLPLELVSDQGPPFTSIEFKSFLKNNGIQQRFSPAYHPASNGAAENAVKLCKRAIKKAYRDDVDIDTALQTFLLSYRNSKQSTTGESPAMLLQRRSLRSRLDLLRGGYVVQARVLDAQQRQVEYAGGVLRNFSLGDTVWSRDYGTRDKWVKGTVAQKEGSGRYVLDNGDGRLIKRHIDQISRRSRLSDVTCPDITNEVDEKDEDEFADASSELQTEVAVSAGKDDADTEHVADTQCPSETVPGPATPPQPPPPSRPVTRSRRIRKPVIKFQC</sequence>
<dbReference type="InterPro" id="IPR043128">
    <property type="entry name" value="Rev_trsase/Diguanyl_cyclase"/>
</dbReference>
<dbReference type="InterPro" id="IPR012337">
    <property type="entry name" value="RNaseH-like_sf"/>
</dbReference>
<feature type="region of interest" description="Disordered" evidence="9">
    <location>
        <begin position="211"/>
        <end position="238"/>
    </location>
</feature>
<dbReference type="InterPro" id="IPR001584">
    <property type="entry name" value="Integrase_cat-core"/>
</dbReference>
<dbReference type="CDD" id="cd09274">
    <property type="entry name" value="RNase_HI_RT_Ty3"/>
    <property type="match status" value="1"/>
</dbReference>
<evidence type="ECO:0000259" key="11">
    <source>
        <dbReference type="PROSITE" id="PS50994"/>
    </source>
</evidence>
<feature type="domain" description="CCHC-type" evidence="10">
    <location>
        <begin position="267"/>
        <end position="281"/>
    </location>
</feature>
<dbReference type="FunFam" id="3.30.420.10:FF:000063">
    <property type="entry name" value="Retrovirus-related Pol polyprotein from transposon 297-like Protein"/>
    <property type="match status" value="1"/>
</dbReference>
<dbReference type="Gene3D" id="1.10.340.70">
    <property type="match status" value="1"/>
</dbReference>
<dbReference type="FunFam" id="3.10.20.370:FF:000001">
    <property type="entry name" value="Retrovirus-related Pol polyprotein from transposon 17.6-like protein"/>
    <property type="match status" value="1"/>
</dbReference>
<dbReference type="FunFam" id="1.10.340.70:FF:000003">
    <property type="entry name" value="Protein CBG25708"/>
    <property type="match status" value="1"/>
</dbReference>
<dbReference type="InterPro" id="IPR043502">
    <property type="entry name" value="DNA/RNA_pol_sf"/>
</dbReference>
<keyword evidence="3" id="KW-0548">Nucleotidyltransferase</keyword>
<dbReference type="Pfam" id="PF00078">
    <property type="entry name" value="RVT_1"/>
    <property type="match status" value="1"/>
</dbReference>
<dbReference type="SUPFAM" id="SSF50630">
    <property type="entry name" value="Acid proteases"/>
    <property type="match status" value="1"/>
</dbReference>
<feature type="domain" description="Integrase catalytic" evidence="11">
    <location>
        <begin position="971"/>
        <end position="1124"/>
    </location>
</feature>
<dbReference type="Gene3D" id="3.30.70.270">
    <property type="match status" value="1"/>
</dbReference>
<dbReference type="Gene3D" id="2.40.70.10">
    <property type="entry name" value="Acid Proteases"/>
    <property type="match status" value="1"/>
</dbReference>
<gene>
    <name evidence="12" type="ORF">PARMNEM_LOCUS4818</name>
</gene>
<dbReference type="InterPro" id="IPR001878">
    <property type="entry name" value="Znf_CCHC"/>
</dbReference>
<evidence type="ECO:0000313" key="12">
    <source>
        <dbReference type="EMBL" id="CAK1583421.1"/>
    </source>
</evidence>
<keyword evidence="7" id="KW-0695">RNA-directed DNA polymerase</keyword>
<evidence type="ECO:0000256" key="3">
    <source>
        <dbReference type="ARBA" id="ARBA00022695"/>
    </source>
</evidence>
<dbReference type="Pfam" id="PF00665">
    <property type="entry name" value="rve"/>
    <property type="match status" value="1"/>
</dbReference>
<evidence type="ECO:0000256" key="7">
    <source>
        <dbReference type="ARBA" id="ARBA00022918"/>
    </source>
</evidence>
<dbReference type="InterPro" id="IPR050951">
    <property type="entry name" value="Retrovirus_Pol_polyprotein"/>
</dbReference>
<dbReference type="SUPFAM" id="SSF53098">
    <property type="entry name" value="Ribonuclease H-like"/>
    <property type="match status" value="1"/>
</dbReference>
<feature type="compositionally biased region" description="Basic residues" evidence="9">
    <location>
        <begin position="1286"/>
        <end position="1300"/>
    </location>
</feature>
<evidence type="ECO:0000256" key="9">
    <source>
        <dbReference type="SAM" id="MobiDB-lite"/>
    </source>
</evidence>
<accession>A0AAV1KK65</accession>
<feature type="compositionally biased region" description="Pro residues" evidence="9">
    <location>
        <begin position="1272"/>
        <end position="1283"/>
    </location>
</feature>
<dbReference type="GO" id="GO:0003964">
    <property type="term" value="F:RNA-directed DNA polymerase activity"/>
    <property type="evidence" value="ECO:0007669"/>
    <property type="project" value="UniProtKB-KW"/>
</dbReference>
<evidence type="ECO:0000256" key="5">
    <source>
        <dbReference type="ARBA" id="ARBA00022759"/>
    </source>
</evidence>
<dbReference type="EC" id="2.7.7.49" evidence="1"/>
<dbReference type="InterPro" id="IPR000477">
    <property type="entry name" value="RT_dom"/>
</dbReference>
<keyword evidence="8" id="KW-0863">Zinc-finger</keyword>
<keyword evidence="2" id="KW-0808">Transferase</keyword>
<dbReference type="CDD" id="cd01647">
    <property type="entry name" value="RT_LTR"/>
    <property type="match status" value="1"/>
</dbReference>
<evidence type="ECO:0000256" key="6">
    <source>
        <dbReference type="ARBA" id="ARBA00022801"/>
    </source>
</evidence>
<proteinExistence type="predicted"/>
<evidence type="ECO:0000256" key="4">
    <source>
        <dbReference type="ARBA" id="ARBA00022722"/>
    </source>
</evidence>
<keyword evidence="8" id="KW-0479">Metal-binding</keyword>
<dbReference type="GO" id="GO:0004519">
    <property type="term" value="F:endonuclease activity"/>
    <property type="evidence" value="ECO:0007669"/>
    <property type="project" value="UniProtKB-KW"/>
</dbReference>
<dbReference type="GO" id="GO:0016787">
    <property type="term" value="F:hydrolase activity"/>
    <property type="evidence" value="ECO:0007669"/>
    <property type="project" value="UniProtKB-KW"/>
</dbReference>
<dbReference type="InterPro" id="IPR021109">
    <property type="entry name" value="Peptidase_aspartic_dom_sf"/>
</dbReference>
<dbReference type="Pfam" id="PF17917">
    <property type="entry name" value="RT_RNaseH"/>
    <property type="match status" value="1"/>
</dbReference>
<dbReference type="GO" id="GO:0042575">
    <property type="term" value="C:DNA polymerase complex"/>
    <property type="evidence" value="ECO:0007669"/>
    <property type="project" value="UniProtKB-ARBA"/>
</dbReference>
<protein>
    <recommendedName>
        <fullName evidence="1">RNA-directed DNA polymerase</fullName>
        <ecNumber evidence="1">2.7.7.49</ecNumber>
    </recommendedName>
</protein>
<dbReference type="Gene3D" id="3.30.420.10">
    <property type="entry name" value="Ribonuclease H-like superfamily/Ribonuclease H"/>
    <property type="match status" value="1"/>
</dbReference>
<dbReference type="PROSITE" id="PS50158">
    <property type="entry name" value="ZF_CCHC"/>
    <property type="match status" value="1"/>
</dbReference>
<dbReference type="Proteomes" id="UP001314205">
    <property type="component" value="Unassembled WGS sequence"/>
</dbReference>
<evidence type="ECO:0000259" key="10">
    <source>
        <dbReference type="PROSITE" id="PS50158"/>
    </source>
</evidence>
<dbReference type="GO" id="GO:0015074">
    <property type="term" value="P:DNA integration"/>
    <property type="evidence" value="ECO:0007669"/>
    <property type="project" value="InterPro"/>
</dbReference>
<dbReference type="InterPro" id="IPR041588">
    <property type="entry name" value="Integrase_H2C2"/>
</dbReference>
<dbReference type="SUPFAM" id="SSF56672">
    <property type="entry name" value="DNA/RNA polymerases"/>
    <property type="match status" value="1"/>
</dbReference>